<dbReference type="Gene3D" id="3.40.640.10">
    <property type="entry name" value="Type I PLP-dependent aspartate aminotransferase-like (Major domain)"/>
    <property type="match status" value="1"/>
</dbReference>
<sequence length="432" mass="47377">MLLSGDDGGVLWRDALALFIGGAQGGLRREFHSIEPLIVSWAKSSRIRDYRGREYIDFHMAFGAVALGHNDDDVAARVSEQLNRLVLHGAGVSDAEIEFAKMLIRKFPMYDKVLFTNSGSEAVMMAMRLARAYTGRDIVVKFDGNYHGWHDYSIYNIKNPASKGKTVESKGVPSATASTVEVLPYNDVDALEDYAERFGDRVAAYILEPVAHSMGVIPAEKGFVERLRKLCDTHGSLLIFDEIITFIRASDRGMQDYFGVRADLTTVGKAIANGMPVAAVLGGDNVMELLARGVVSSGTYSGHPLSMAAGVATLEKAEDVGLTSALRNRAEALAGILRDISEDLGVEAVVSQFGGSVSIYFGIDRRPKNLEEALRANGDAYRVFARELRRRGILVTPNPLKRMHLAYSHSEEELEAFHRAAEEALRAAKEYL</sequence>
<dbReference type="EMBL" id="BDMD01000070">
    <property type="protein sequence ID" value="GBF09459.1"/>
    <property type="molecule type" value="Genomic_DNA"/>
</dbReference>
<dbReference type="PANTHER" id="PTHR43713:SF3">
    <property type="entry name" value="GLUTAMATE-1-SEMIALDEHYDE 2,1-AMINOMUTASE 1, CHLOROPLASTIC-RELATED"/>
    <property type="match status" value="1"/>
</dbReference>
<keyword evidence="3 5" id="KW-0663">Pyridoxal phosphate</keyword>
<dbReference type="GO" id="GO:0042286">
    <property type="term" value="F:glutamate-1-semialdehyde 2,1-aminomutase activity"/>
    <property type="evidence" value="ECO:0007669"/>
    <property type="project" value="UniProtKB-EC"/>
</dbReference>
<dbReference type="Pfam" id="PF00202">
    <property type="entry name" value="Aminotran_3"/>
    <property type="match status" value="1"/>
</dbReference>
<dbReference type="AlphaFoldDB" id="A0A401HAX0"/>
<evidence type="ECO:0000256" key="3">
    <source>
        <dbReference type="ARBA" id="ARBA00022898"/>
    </source>
</evidence>
<name>A0A401HAX0_AERPX</name>
<evidence type="ECO:0000256" key="2">
    <source>
        <dbReference type="ARBA" id="ARBA00001933"/>
    </source>
</evidence>
<organism evidence="6 7">
    <name type="scientific">Aeropyrum pernix</name>
    <dbReference type="NCBI Taxonomy" id="56636"/>
    <lineage>
        <taxon>Archaea</taxon>
        <taxon>Thermoproteota</taxon>
        <taxon>Thermoprotei</taxon>
        <taxon>Desulfurococcales</taxon>
        <taxon>Desulfurococcaceae</taxon>
        <taxon>Aeropyrum</taxon>
    </lineage>
</organism>
<dbReference type="GO" id="GO:0030170">
    <property type="term" value="F:pyridoxal phosphate binding"/>
    <property type="evidence" value="ECO:0007669"/>
    <property type="project" value="InterPro"/>
</dbReference>
<comment type="catalytic activity">
    <reaction evidence="1">
        <text>(S)-4-amino-5-oxopentanoate = 5-aminolevulinate</text>
        <dbReference type="Rhea" id="RHEA:14265"/>
        <dbReference type="ChEBI" id="CHEBI:57501"/>
        <dbReference type="ChEBI" id="CHEBI:356416"/>
        <dbReference type="EC" id="5.4.3.8"/>
    </reaction>
</comment>
<proteinExistence type="inferred from homology"/>
<evidence type="ECO:0000313" key="6">
    <source>
        <dbReference type="EMBL" id="GBF09459.1"/>
    </source>
</evidence>
<dbReference type="GO" id="GO:0008483">
    <property type="term" value="F:transaminase activity"/>
    <property type="evidence" value="ECO:0007669"/>
    <property type="project" value="UniProtKB-KW"/>
</dbReference>
<accession>A0A401HAX0</accession>
<dbReference type="Gene3D" id="3.90.1150.10">
    <property type="entry name" value="Aspartate Aminotransferase, domain 1"/>
    <property type="match status" value="1"/>
</dbReference>
<reference evidence="6 7" key="1">
    <citation type="submission" date="2017-02" db="EMBL/GenBank/DDBJ databases">
        <title>isolation and characterization of a novel temperate virus Aeropyrum globular virus 1 infecting hyperthermophilic archaeon Aeropyrum.</title>
        <authorList>
            <person name="Yumiya M."/>
            <person name="Yoshida T."/>
            <person name="Sako Y."/>
        </authorList>
    </citation>
    <scope>NUCLEOTIDE SEQUENCE [LARGE SCALE GENOMIC DNA]</scope>
    <source>
        <strain evidence="6 7">YK1-12-2013</strain>
    </source>
</reference>
<keyword evidence="6" id="KW-0808">Transferase</keyword>
<comment type="caution">
    <text evidence="6">The sequence shown here is derived from an EMBL/GenBank/DDBJ whole genome shotgun (WGS) entry which is preliminary data.</text>
</comment>
<evidence type="ECO:0000313" key="7">
    <source>
        <dbReference type="Proteomes" id="UP000291213"/>
    </source>
</evidence>
<protein>
    <submittedName>
        <fullName evidence="6">Glutamate-1-semialdehyde aminotransferase</fullName>
    </submittedName>
</protein>
<evidence type="ECO:0000256" key="4">
    <source>
        <dbReference type="ARBA" id="ARBA00023235"/>
    </source>
</evidence>
<dbReference type="InterPro" id="IPR005814">
    <property type="entry name" value="Aminotrans_3"/>
</dbReference>
<dbReference type="PANTHER" id="PTHR43713">
    <property type="entry name" value="GLUTAMATE-1-SEMIALDEHYDE 2,1-AMINOMUTASE"/>
    <property type="match status" value="1"/>
</dbReference>
<dbReference type="InterPro" id="IPR015424">
    <property type="entry name" value="PyrdxlP-dep_Trfase"/>
</dbReference>
<dbReference type="Proteomes" id="UP000291213">
    <property type="component" value="Unassembled WGS sequence"/>
</dbReference>
<comment type="cofactor">
    <cofactor evidence="2">
        <name>pyridoxal 5'-phosphate</name>
        <dbReference type="ChEBI" id="CHEBI:597326"/>
    </cofactor>
</comment>
<dbReference type="SUPFAM" id="SSF53383">
    <property type="entry name" value="PLP-dependent transferases"/>
    <property type="match status" value="1"/>
</dbReference>
<evidence type="ECO:0000256" key="5">
    <source>
        <dbReference type="RuleBase" id="RU003560"/>
    </source>
</evidence>
<dbReference type="InterPro" id="IPR015421">
    <property type="entry name" value="PyrdxlP-dep_Trfase_major"/>
</dbReference>
<gene>
    <name evidence="6" type="ORF">apy_11840</name>
</gene>
<dbReference type="CDD" id="cd00610">
    <property type="entry name" value="OAT_like"/>
    <property type="match status" value="1"/>
</dbReference>
<keyword evidence="4" id="KW-0413">Isomerase</keyword>
<keyword evidence="6" id="KW-0032">Aminotransferase</keyword>
<evidence type="ECO:0000256" key="1">
    <source>
        <dbReference type="ARBA" id="ARBA00001579"/>
    </source>
</evidence>
<comment type="similarity">
    <text evidence="5">Belongs to the class-III pyridoxal-phosphate-dependent aminotransferase family.</text>
</comment>
<dbReference type="InterPro" id="IPR015422">
    <property type="entry name" value="PyrdxlP-dep_Trfase_small"/>
</dbReference>